<dbReference type="Proteomes" id="UP001283361">
    <property type="component" value="Unassembled WGS sequence"/>
</dbReference>
<organism evidence="2 3">
    <name type="scientific">Elysia crispata</name>
    <name type="common">lettuce slug</name>
    <dbReference type="NCBI Taxonomy" id="231223"/>
    <lineage>
        <taxon>Eukaryota</taxon>
        <taxon>Metazoa</taxon>
        <taxon>Spiralia</taxon>
        <taxon>Lophotrochozoa</taxon>
        <taxon>Mollusca</taxon>
        <taxon>Gastropoda</taxon>
        <taxon>Heterobranchia</taxon>
        <taxon>Euthyneura</taxon>
        <taxon>Panpulmonata</taxon>
        <taxon>Sacoglossa</taxon>
        <taxon>Placobranchoidea</taxon>
        <taxon>Plakobranchidae</taxon>
        <taxon>Elysia</taxon>
    </lineage>
</organism>
<evidence type="ECO:0000313" key="2">
    <source>
        <dbReference type="EMBL" id="KAK3785004.1"/>
    </source>
</evidence>
<evidence type="ECO:0000313" key="3">
    <source>
        <dbReference type="Proteomes" id="UP001283361"/>
    </source>
</evidence>
<dbReference type="AlphaFoldDB" id="A0AAE1ABU1"/>
<feature type="compositionally biased region" description="Basic and acidic residues" evidence="1">
    <location>
        <begin position="7"/>
        <end position="23"/>
    </location>
</feature>
<keyword evidence="3" id="KW-1185">Reference proteome</keyword>
<proteinExistence type="predicted"/>
<reference evidence="2" key="1">
    <citation type="journal article" date="2023" name="G3 (Bethesda)">
        <title>A reference genome for the long-term kleptoplast-retaining sea slug Elysia crispata morphotype clarki.</title>
        <authorList>
            <person name="Eastman K.E."/>
            <person name="Pendleton A.L."/>
            <person name="Shaikh M.A."/>
            <person name="Suttiyut T."/>
            <person name="Ogas R."/>
            <person name="Tomko P."/>
            <person name="Gavelis G."/>
            <person name="Widhalm J.R."/>
            <person name="Wisecaver J.H."/>
        </authorList>
    </citation>
    <scope>NUCLEOTIDE SEQUENCE</scope>
    <source>
        <strain evidence="2">ECLA1</strain>
    </source>
</reference>
<name>A0AAE1ABU1_9GAST</name>
<feature type="region of interest" description="Disordered" evidence="1">
    <location>
        <begin position="1"/>
        <end position="25"/>
    </location>
</feature>
<dbReference type="EMBL" id="JAWDGP010002177">
    <property type="protein sequence ID" value="KAK3785004.1"/>
    <property type="molecule type" value="Genomic_DNA"/>
</dbReference>
<evidence type="ECO:0000256" key="1">
    <source>
        <dbReference type="SAM" id="MobiDB-lite"/>
    </source>
</evidence>
<accession>A0AAE1ABU1</accession>
<sequence length="224" mass="24792">MAQQKVESWRWRRKEETWGKKNGPENQPLVTRAGAQCAEKISSCSDKTTCRSQVKLWAGGRTCRIYGHFATSCPVNPYCAPTVSRGACSRVIAVLTQLCGRRSRGFCHPAEKLALQVGPRATTLSDRVEPHRLEASRGVNSRTENKRKPVLSLEDSGKVSQAWRYQVGERSSTASPALPIWKRFSIAAHPPLHTWHGIREGEDSPDCPAANGCPPACKTIFKLL</sequence>
<protein>
    <submittedName>
        <fullName evidence="2">Uncharacterized protein</fullName>
    </submittedName>
</protein>
<gene>
    <name evidence="2" type="ORF">RRG08_037956</name>
</gene>
<comment type="caution">
    <text evidence="2">The sequence shown here is derived from an EMBL/GenBank/DDBJ whole genome shotgun (WGS) entry which is preliminary data.</text>
</comment>